<gene>
    <name evidence="2" type="ORF">ACFOX0_33905</name>
</gene>
<sequence>MSRWIDFRMERQRVVTGPTKIAAVLDEAVLRRLVGGPSTMKKQLEHLGTLSRRPNVDIRVLPSELALHAGMDGAFTVFSLPPPYPAVAYIENLGGRLYMEAPKSERFVRAYDRLTEAALDVHASAELIAKIAEELS</sequence>
<proteinExistence type="predicted"/>
<evidence type="ECO:0000313" key="3">
    <source>
        <dbReference type="Proteomes" id="UP001595868"/>
    </source>
</evidence>
<feature type="domain" description="DUF5753" evidence="1">
    <location>
        <begin position="2"/>
        <end position="129"/>
    </location>
</feature>
<evidence type="ECO:0000313" key="2">
    <source>
        <dbReference type="EMBL" id="MFC4110890.1"/>
    </source>
</evidence>
<evidence type="ECO:0000259" key="1">
    <source>
        <dbReference type="Pfam" id="PF19054"/>
    </source>
</evidence>
<keyword evidence="3" id="KW-1185">Reference proteome</keyword>
<dbReference type="InterPro" id="IPR043917">
    <property type="entry name" value="DUF5753"/>
</dbReference>
<accession>A0ABV8KXE6</accession>
<organism evidence="2 3">
    <name type="scientific">Micromonospora zhanjiangensis</name>
    <dbReference type="NCBI Taxonomy" id="1522057"/>
    <lineage>
        <taxon>Bacteria</taxon>
        <taxon>Bacillati</taxon>
        <taxon>Actinomycetota</taxon>
        <taxon>Actinomycetes</taxon>
        <taxon>Micromonosporales</taxon>
        <taxon>Micromonosporaceae</taxon>
        <taxon>Micromonospora</taxon>
    </lineage>
</organism>
<dbReference type="Proteomes" id="UP001595868">
    <property type="component" value="Unassembled WGS sequence"/>
</dbReference>
<comment type="caution">
    <text evidence="2">The sequence shown here is derived from an EMBL/GenBank/DDBJ whole genome shotgun (WGS) entry which is preliminary data.</text>
</comment>
<dbReference type="RefSeq" id="WP_377553732.1">
    <property type="nucleotide sequence ID" value="NZ_JBHSBN010000080.1"/>
</dbReference>
<dbReference type="Pfam" id="PF19054">
    <property type="entry name" value="DUF5753"/>
    <property type="match status" value="1"/>
</dbReference>
<name>A0ABV8KXE6_9ACTN</name>
<reference evidence="3" key="1">
    <citation type="journal article" date="2019" name="Int. J. Syst. Evol. Microbiol.">
        <title>The Global Catalogue of Microorganisms (GCM) 10K type strain sequencing project: providing services to taxonomists for standard genome sequencing and annotation.</title>
        <authorList>
            <consortium name="The Broad Institute Genomics Platform"/>
            <consortium name="The Broad Institute Genome Sequencing Center for Infectious Disease"/>
            <person name="Wu L."/>
            <person name="Ma J."/>
        </authorList>
    </citation>
    <scope>NUCLEOTIDE SEQUENCE [LARGE SCALE GENOMIC DNA]</scope>
    <source>
        <strain evidence="3">2902at01</strain>
    </source>
</reference>
<dbReference type="EMBL" id="JBHSBN010000080">
    <property type="protein sequence ID" value="MFC4110890.1"/>
    <property type="molecule type" value="Genomic_DNA"/>
</dbReference>
<protein>
    <submittedName>
        <fullName evidence="2">DUF5753 domain-containing protein</fullName>
    </submittedName>
</protein>